<dbReference type="EMBL" id="JBHTHU010000021">
    <property type="protein sequence ID" value="MFD0751755.1"/>
    <property type="molecule type" value="Genomic_DNA"/>
</dbReference>
<dbReference type="PROSITE" id="PS51257">
    <property type="entry name" value="PROKAR_LIPOPROTEIN"/>
    <property type="match status" value="1"/>
</dbReference>
<organism evidence="1 2">
    <name type="scientific">Mucilaginibacter calamicampi</name>
    <dbReference type="NCBI Taxonomy" id="1302352"/>
    <lineage>
        <taxon>Bacteria</taxon>
        <taxon>Pseudomonadati</taxon>
        <taxon>Bacteroidota</taxon>
        <taxon>Sphingobacteriia</taxon>
        <taxon>Sphingobacteriales</taxon>
        <taxon>Sphingobacteriaceae</taxon>
        <taxon>Mucilaginibacter</taxon>
    </lineage>
</organism>
<evidence type="ECO:0000313" key="1">
    <source>
        <dbReference type="EMBL" id="MFD0751755.1"/>
    </source>
</evidence>
<sequence length="43" mass="4237">MKKKLISMLLLGAIFAAIGAGCGSLPKPGQAPPRPAGAPGPPR</sequence>
<comment type="caution">
    <text evidence="1">The sequence shown here is derived from an EMBL/GenBank/DDBJ whole genome shotgun (WGS) entry which is preliminary data.</text>
</comment>
<protein>
    <submittedName>
        <fullName evidence="1">Uncharacterized protein</fullName>
    </submittedName>
</protein>
<evidence type="ECO:0000313" key="2">
    <source>
        <dbReference type="Proteomes" id="UP001596958"/>
    </source>
</evidence>
<reference evidence="2" key="1">
    <citation type="journal article" date="2019" name="Int. J. Syst. Evol. Microbiol.">
        <title>The Global Catalogue of Microorganisms (GCM) 10K type strain sequencing project: providing services to taxonomists for standard genome sequencing and annotation.</title>
        <authorList>
            <consortium name="The Broad Institute Genomics Platform"/>
            <consortium name="The Broad Institute Genome Sequencing Center for Infectious Disease"/>
            <person name="Wu L."/>
            <person name="Ma J."/>
        </authorList>
    </citation>
    <scope>NUCLEOTIDE SEQUENCE [LARGE SCALE GENOMIC DNA]</scope>
    <source>
        <strain evidence="2">CCUG 63418</strain>
    </source>
</reference>
<accession>A0ABW2Z0Z2</accession>
<keyword evidence="2" id="KW-1185">Reference proteome</keyword>
<name>A0ABW2Z0Z2_9SPHI</name>
<dbReference type="RefSeq" id="WP_377102049.1">
    <property type="nucleotide sequence ID" value="NZ_JBHTHU010000021.1"/>
</dbReference>
<dbReference type="Proteomes" id="UP001596958">
    <property type="component" value="Unassembled WGS sequence"/>
</dbReference>
<gene>
    <name evidence="1" type="ORF">ACFQZS_16505</name>
</gene>
<proteinExistence type="predicted"/>